<proteinExistence type="predicted"/>
<dbReference type="AlphaFoldDB" id="A0A6J4N8V0"/>
<keyword evidence="2" id="KW-0808">Transferase</keyword>
<feature type="compositionally biased region" description="Gly residues" evidence="1">
    <location>
        <begin position="243"/>
        <end position="254"/>
    </location>
</feature>
<feature type="region of interest" description="Disordered" evidence="1">
    <location>
        <begin position="1"/>
        <end position="254"/>
    </location>
</feature>
<protein>
    <submittedName>
        <fullName evidence="2">Acyl-CoA:1-acyl-sn-glycerol-3-phosphate acyltransferase</fullName>
        <ecNumber evidence="2">2.3.1.51</ecNumber>
    </submittedName>
</protein>
<evidence type="ECO:0000313" key="2">
    <source>
        <dbReference type="EMBL" id="CAA9381328.1"/>
    </source>
</evidence>
<dbReference type="GO" id="GO:0003841">
    <property type="term" value="F:1-acylglycerol-3-phosphate O-acyltransferase activity"/>
    <property type="evidence" value="ECO:0007669"/>
    <property type="project" value="UniProtKB-EC"/>
</dbReference>
<feature type="compositionally biased region" description="Low complexity" evidence="1">
    <location>
        <begin position="118"/>
        <end position="133"/>
    </location>
</feature>
<gene>
    <name evidence="2" type="ORF">AVDCRST_MAG89-5419</name>
</gene>
<feature type="compositionally biased region" description="Basic and acidic residues" evidence="1">
    <location>
        <begin position="95"/>
        <end position="104"/>
    </location>
</feature>
<sequence length="254" mass="26052">AAGWGDLGPHHGAAVPGDRPARSGAVRGRLVVPARGGDGGEAQPALALPHRGGAHHRSTAPLRGGREPREHRRHLFDQPSPLGDEVAEQAGRLRHPPDGVDDAHGRRRGGRARKHPQPGARHGAVPRAAGAARVDPDHARGHPHAGRPPGPVPGRRLPAGGGDEVPGAPHRGGGSQPRPRQGKLGDEPRPRRGARPPPRGDGRAHPGGRARAAGKGARDDRLGARRAAPGAGPPEPRCSTSGGFRGCGAGNAWV</sequence>
<evidence type="ECO:0000256" key="1">
    <source>
        <dbReference type="SAM" id="MobiDB-lite"/>
    </source>
</evidence>
<dbReference type="EMBL" id="CADCTV010001135">
    <property type="protein sequence ID" value="CAA9381328.1"/>
    <property type="molecule type" value="Genomic_DNA"/>
</dbReference>
<feature type="compositionally biased region" description="Gly residues" evidence="1">
    <location>
        <begin position="159"/>
        <end position="175"/>
    </location>
</feature>
<dbReference type="EC" id="2.3.1.51" evidence="2"/>
<reference evidence="2" key="1">
    <citation type="submission" date="2020-02" db="EMBL/GenBank/DDBJ databases">
        <authorList>
            <person name="Meier V. D."/>
        </authorList>
    </citation>
    <scope>NUCLEOTIDE SEQUENCE</scope>
    <source>
        <strain evidence="2">AVDCRST_MAG89</strain>
    </source>
</reference>
<organism evidence="2">
    <name type="scientific">uncultured Gemmatimonadota bacterium</name>
    <dbReference type="NCBI Taxonomy" id="203437"/>
    <lineage>
        <taxon>Bacteria</taxon>
        <taxon>Pseudomonadati</taxon>
        <taxon>Gemmatimonadota</taxon>
        <taxon>environmental samples</taxon>
    </lineage>
</organism>
<accession>A0A6J4N8V0</accession>
<name>A0A6J4N8V0_9BACT</name>
<feature type="non-terminal residue" evidence="2">
    <location>
        <position position="1"/>
    </location>
</feature>
<feature type="compositionally biased region" description="Basic residues" evidence="1">
    <location>
        <begin position="105"/>
        <end position="116"/>
    </location>
</feature>
<keyword evidence="2" id="KW-0012">Acyltransferase</keyword>
<feature type="non-terminal residue" evidence="2">
    <location>
        <position position="254"/>
    </location>
</feature>